<dbReference type="InterPro" id="IPR006597">
    <property type="entry name" value="Sel1-like"/>
</dbReference>
<dbReference type="Proteomes" id="UP000007800">
    <property type="component" value="Unassembled WGS sequence"/>
</dbReference>
<evidence type="ECO:0000313" key="2">
    <source>
        <dbReference type="EMBL" id="EEQ97678.1"/>
    </source>
</evidence>
<keyword evidence="3" id="KW-1185">Reference proteome</keyword>
<gene>
    <name evidence="2" type="ORF">Pmar_PMAR009637</name>
</gene>
<evidence type="ECO:0000313" key="3">
    <source>
        <dbReference type="Proteomes" id="UP000007800"/>
    </source>
</evidence>
<sequence length="269" mass="28397">MTMNMEPQPTEAGVGEAEAGAAGIASSTLRLPAAAAYRSGGAGISQIGHNSNYSTGRGSEDVDSLTYSQDGSSVRIKRDGTGTSSMRSGIGGGGGSNMNSLQQQAPPPPLVSSCPIPPAPAYYEEGMTLDSLIRAAWRTQYQAFQVKMHGVKEVAVVVGGMIETMIPMKICVVGTATGTPLGSVVRFVERKWAIQVQHYANDPGSSDADRAMYSMVCGQMLHTGYGCDKDEGKAYEYFSKAAALGHRDAKVVLEARQEMVNTPHTSCFD</sequence>
<name>C5M020_PERM5</name>
<dbReference type="SUPFAM" id="SSF81901">
    <property type="entry name" value="HCP-like"/>
    <property type="match status" value="1"/>
</dbReference>
<dbReference type="OrthoDB" id="10270454at2759"/>
<dbReference type="RefSeq" id="XP_002764961.1">
    <property type="nucleotide sequence ID" value="XM_002764915.1"/>
</dbReference>
<dbReference type="GeneID" id="9036960"/>
<feature type="region of interest" description="Disordered" evidence="1">
    <location>
        <begin position="54"/>
        <end position="110"/>
    </location>
</feature>
<accession>C5M020</accession>
<dbReference type="EMBL" id="GG686998">
    <property type="protein sequence ID" value="EEQ97678.1"/>
    <property type="molecule type" value="Genomic_DNA"/>
</dbReference>
<dbReference type="AlphaFoldDB" id="C5M020"/>
<dbReference type="InterPro" id="IPR011990">
    <property type="entry name" value="TPR-like_helical_dom_sf"/>
</dbReference>
<proteinExistence type="predicted"/>
<reference evidence="2 3" key="1">
    <citation type="submission" date="2008-07" db="EMBL/GenBank/DDBJ databases">
        <authorList>
            <person name="El-Sayed N."/>
            <person name="Caler E."/>
            <person name="Inman J."/>
            <person name="Amedeo P."/>
            <person name="Hass B."/>
            <person name="Wortman J."/>
        </authorList>
    </citation>
    <scope>NUCLEOTIDE SEQUENCE [LARGE SCALE GENOMIC DNA]</scope>
    <source>
        <strain evidence="3">ATCC 50983 / TXsc</strain>
    </source>
</reference>
<dbReference type="SMART" id="SM00671">
    <property type="entry name" value="SEL1"/>
    <property type="match status" value="1"/>
</dbReference>
<evidence type="ECO:0000256" key="1">
    <source>
        <dbReference type="SAM" id="MobiDB-lite"/>
    </source>
</evidence>
<organism evidence="3">
    <name type="scientific">Perkinsus marinus (strain ATCC 50983 / TXsc)</name>
    <dbReference type="NCBI Taxonomy" id="423536"/>
    <lineage>
        <taxon>Eukaryota</taxon>
        <taxon>Sar</taxon>
        <taxon>Alveolata</taxon>
        <taxon>Perkinsozoa</taxon>
        <taxon>Perkinsea</taxon>
        <taxon>Perkinsida</taxon>
        <taxon>Perkinsidae</taxon>
        <taxon>Perkinsus</taxon>
    </lineage>
</organism>
<protein>
    <submittedName>
        <fullName evidence="2">Uncharacterized protein</fullName>
    </submittedName>
</protein>
<dbReference type="Gene3D" id="1.25.40.10">
    <property type="entry name" value="Tetratricopeptide repeat domain"/>
    <property type="match status" value="1"/>
</dbReference>
<dbReference type="InParanoid" id="C5M020"/>